<dbReference type="FunFam" id="1.20.1260.10:FF:000001">
    <property type="entry name" value="Non-heme ferritin"/>
    <property type="match status" value="1"/>
</dbReference>
<dbReference type="Pfam" id="PF00210">
    <property type="entry name" value="Ferritin"/>
    <property type="match status" value="1"/>
</dbReference>
<dbReference type="InterPro" id="IPR009040">
    <property type="entry name" value="Ferritin-like_diiron"/>
</dbReference>
<evidence type="ECO:0000256" key="6">
    <source>
        <dbReference type="ARBA" id="ARBA00054546"/>
    </source>
</evidence>
<organism evidence="10 11">
    <name type="scientific">Prevotella melaninogenica</name>
    <dbReference type="NCBI Taxonomy" id="28132"/>
    <lineage>
        <taxon>Bacteria</taxon>
        <taxon>Pseudomonadati</taxon>
        <taxon>Bacteroidota</taxon>
        <taxon>Bacteroidia</taxon>
        <taxon>Bacteroidales</taxon>
        <taxon>Prevotellaceae</taxon>
        <taxon>Prevotella</taxon>
    </lineage>
</organism>
<dbReference type="InterPro" id="IPR008331">
    <property type="entry name" value="Ferritin_DPS_dom"/>
</dbReference>
<keyword evidence="2 8" id="KW-0409">Iron storage</keyword>
<comment type="catalytic activity">
    <reaction evidence="8">
        <text>4 Fe(2+) + O2 + 6 H2O = 4 iron(III) oxide-hydroxide + 12 H(+)</text>
        <dbReference type="Rhea" id="RHEA:11972"/>
        <dbReference type="ChEBI" id="CHEBI:15377"/>
        <dbReference type="ChEBI" id="CHEBI:15378"/>
        <dbReference type="ChEBI" id="CHEBI:15379"/>
        <dbReference type="ChEBI" id="CHEBI:29033"/>
        <dbReference type="ChEBI" id="CHEBI:78619"/>
        <dbReference type="EC" id="1.16.3.2"/>
    </reaction>
</comment>
<accession>A0A250KGH5</accession>
<comment type="function">
    <text evidence="6">May alleviate iron toxicity in the presence of oxygen.</text>
</comment>
<dbReference type="GO" id="GO:0006879">
    <property type="term" value="P:intracellular iron ion homeostasis"/>
    <property type="evidence" value="ECO:0007669"/>
    <property type="project" value="UniProtKB-KW"/>
</dbReference>
<dbReference type="OrthoDB" id="9801481at2"/>
<sequence length="161" mass="18664">MNISKKMQDAFNAQIVAEMWSSNLYLQMSCWFRKEGWKGFSSWMYKQAEEERQHAMDMAQFVLHRGGEVILTSIDAVKTSWTDAKEVFVDTFAHEQKVTELINKLADVADEEKDRASQNFIAKYIDEQVEEEKNVKDILDSFAHLSSHAIAHIDSKLEQAR</sequence>
<dbReference type="GO" id="GO:0004322">
    <property type="term" value="F:ferroxidase activity"/>
    <property type="evidence" value="ECO:0007669"/>
    <property type="project" value="TreeGrafter"/>
</dbReference>
<comment type="function">
    <text evidence="8">Iron-storage protein.</text>
</comment>
<dbReference type="InterPro" id="IPR009078">
    <property type="entry name" value="Ferritin-like_SF"/>
</dbReference>
<evidence type="ECO:0000313" key="11">
    <source>
        <dbReference type="Proteomes" id="UP000267517"/>
    </source>
</evidence>
<evidence type="ECO:0000256" key="7">
    <source>
        <dbReference type="PIRSR" id="PIRSR601519-1"/>
    </source>
</evidence>
<keyword evidence="3 7" id="KW-0479">Metal-binding</keyword>
<dbReference type="RefSeq" id="WP_120173959.1">
    <property type="nucleotide sequence ID" value="NZ_AP018049.1"/>
</dbReference>
<evidence type="ECO:0000256" key="4">
    <source>
        <dbReference type="ARBA" id="ARBA00023002"/>
    </source>
</evidence>
<dbReference type="EMBL" id="AP018049">
    <property type="protein sequence ID" value="BBA28769.1"/>
    <property type="molecule type" value="Genomic_DNA"/>
</dbReference>
<evidence type="ECO:0000256" key="2">
    <source>
        <dbReference type="ARBA" id="ARBA00022434"/>
    </source>
</evidence>
<dbReference type="GO" id="GO:0008198">
    <property type="term" value="F:ferrous iron binding"/>
    <property type="evidence" value="ECO:0007669"/>
    <property type="project" value="TreeGrafter"/>
</dbReference>
<dbReference type="SUPFAM" id="SSF47240">
    <property type="entry name" value="Ferritin-like"/>
    <property type="match status" value="1"/>
</dbReference>
<name>A0A250KGH5_9BACT</name>
<feature type="binding site" evidence="7">
    <location>
        <position position="128"/>
    </location>
    <ligand>
        <name>Fe cation</name>
        <dbReference type="ChEBI" id="CHEBI:24875"/>
        <label>1</label>
    </ligand>
</feature>
<feature type="binding site" evidence="7">
    <location>
        <position position="54"/>
    </location>
    <ligand>
        <name>Fe cation</name>
        <dbReference type="ChEBI" id="CHEBI:24875"/>
        <label>1</label>
    </ligand>
</feature>
<feature type="binding site" evidence="7">
    <location>
        <position position="95"/>
    </location>
    <ligand>
        <name>Fe cation</name>
        <dbReference type="ChEBI" id="CHEBI:24875"/>
        <label>1</label>
    </ligand>
</feature>
<dbReference type="GO" id="GO:0005829">
    <property type="term" value="C:cytosol"/>
    <property type="evidence" value="ECO:0007669"/>
    <property type="project" value="TreeGrafter"/>
</dbReference>
<dbReference type="InterPro" id="IPR001519">
    <property type="entry name" value="Ferritin"/>
</dbReference>
<gene>
    <name evidence="10" type="ORF">PMEL1_00677</name>
</gene>
<comment type="subcellular location">
    <subcellularLocation>
        <location evidence="8">Cytoplasm</location>
    </subcellularLocation>
</comment>
<dbReference type="GO" id="GO:0008199">
    <property type="term" value="F:ferric iron binding"/>
    <property type="evidence" value="ECO:0007669"/>
    <property type="project" value="InterPro"/>
</dbReference>
<dbReference type="GO" id="GO:0006826">
    <property type="term" value="P:iron ion transport"/>
    <property type="evidence" value="ECO:0007669"/>
    <property type="project" value="InterPro"/>
</dbReference>
<feature type="domain" description="Ferritin-like diiron" evidence="9">
    <location>
        <begin position="1"/>
        <end position="146"/>
    </location>
</feature>
<dbReference type="CDD" id="cd01055">
    <property type="entry name" value="Nonheme_Ferritin"/>
    <property type="match status" value="1"/>
</dbReference>
<feature type="binding site" evidence="7">
    <location>
        <position position="51"/>
    </location>
    <ligand>
        <name>Fe cation</name>
        <dbReference type="ChEBI" id="CHEBI:24875"/>
        <label>1</label>
    </ligand>
</feature>
<dbReference type="InterPro" id="IPR041719">
    <property type="entry name" value="Ferritin_prok"/>
</dbReference>
<dbReference type="PROSITE" id="PS50905">
    <property type="entry name" value="FERRITIN_LIKE"/>
    <property type="match status" value="1"/>
</dbReference>
<comment type="similarity">
    <text evidence="1 8">Belongs to the ferritin family. Prokaryotic subfamily.</text>
</comment>
<dbReference type="PANTHER" id="PTHR11431:SF127">
    <property type="entry name" value="BACTERIAL NON-HEME FERRITIN"/>
    <property type="match status" value="1"/>
</dbReference>
<keyword evidence="5 7" id="KW-0408">Iron</keyword>
<keyword evidence="4" id="KW-0560">Oxidoreductase</keyword>
<evidence type="ECO:0000256" key="8">
    <source>
        <dbReference type="RuleBase" id="RU361145"/>
    </source>
</evidence>
<evidence type="ECO:0000256" key="1">
    <source>
        <dbReference type="ARBA" id="ARBA00006950"/>
    </source>
</evidence>
<dbReference type="InterPro" id="IPR012347">
    <property type="entry name" value="Ferritin-like"/>
</dbReference>
<dbReference type="GO" id="GO:0042802">
    <property type="term" value="F:identical protein binding"/>
    <property type="evidence" value="ECO:0007669"/>
    <property type="project" value="UniProtKB-ARBA"/>
</dbReference>
<feature type="binding site" evidence="7">
    <location>
        <position position="18"/>
    </location>
    <ligand>
        <name>Fe cation</name>
        <dbReference type="ChEBI" id="CHEBI:24875"/>
        <label>1</label>
    </ligand>
</feature>
<evidence type="ECO:0000259" key="9">
    <source>
        <dbReference type="PROSITE" id="PS50905"/>
    </source>
</evidence>
<dbReference type="AlphaFoldDB" id="A0A250KGH5"/>
<dbReference type="Gene3D" id="1.20.1260.10">
    <property type="match status" value="1"/>
</dbReference>
<dbReference type="Proteomes" id="UP000267517">
    <property type="component" value="Chromosome I"/>
</dbReference>
<protein>
    <recommendedName>
        <fullName evidence="8">Ferritin</fullName>
        <ecNumber evidence="8">1.16.3.2</ecNumber>
    </recommendedName>
</protein>
<keyword evidence="8" id="KW-0963">Cytoplasm</keyword>
<evidence type="ECO:0000313" key="10">
    <source>
        <dbReference type="EMBL" id="BBA28769.1"/>
    </source>
</evidence>
<dbReference type="PANTHER" id="PTHR11431">
    <property type="entry name" value="FERRITIN"/>
    <property type="match status" value="1"/>
</dbReference>
<evidence type="ECO:0000256" key="3">
    <source>
        <dbReference type="ARBA" id="ARBA00022723"/>
    </source>
</evidence>
<proteinExistence type="inferred from homology"/>
<dbReference type="EC" id="1.16.3.2" evidence="8"/>
<reference evidence="10 11" key="1">
    <citation type="submission" date="2017-05" db="EMBL/GenBank/DDBJ databases">
        <title>whole genome sequence of Prevotella melaninogenica GAI 07411.</title>
        <authorList>
            <person name="Kondo Y."/>
            <person name="Hoshino T."/>
        </authorList>
    </citation>
    <scope>NUCLEOTIDE SEQUENCE [LARGE SCALE GENOMIC DNA]</scope>
    <source>
        <strain evidence="10 11">GAI 07411</strain>
    </source>
</reference>
<evidence type="ECO:0000256" key="5">
    <source>
        <dbReference type="ARBA" id="ARBA00023004"/>
    </source>
</evidence>